<evidence type="ECO:0008006" key="4">
    <source>
        <dbReference type="Google" id="ProtNLM"/>
    </source>
</evidence>
<dbReference type="Proteomes" id="UP001237737">
    <property type="component" value="Unassembled WGS sequence"/>
</dbReference>
<dbReference type="RefSeq" id="WP_306846662.1">
    <property type="nucleotide sequence ID" value="NZ_JAUSSK010000001.1"/>
</dbReference>
<evidence type="ECO:0000313" key="2">
    <source>
        <dbReference type="EMBL" id="MDQ0008042.1"/>
    </source>
</evidence>
<reference evidence="2 3" key="1">
    <citation type="submission" date="2023-07" db="EMBL/GenBank/DDBJ databases">
        <title>Sorghum-associated microbial communities from plants grown in Nebraska, USA.</title>
        <authorList>
            <person name="Schachtman D."/>
        </authorList>
    </citation>
    <scope>NUCLEOTIDE SEQUENCE [LARGE SCALE GENOMIC DNA]</scope>
    <source>
        <strain evidence="2 3">CC60</strain>
    </source>
</reference>
<keyword evidence="3" id="KW-1185">Reference proteome</keyword>
<keyword evidence="1" id="KW-0472">Membrane</keyword>
<proteinExistence type="predicted"/>
<name>A0ABT9SSR8_9GAMM</name>
<evidence type="ECO:0000256" key="1">
    <source>
        <dbReference type="SAM" id="Phobius"/>
    </source>
</evidence>
<evidence type="ECO:0000313" key="3">
    <source>
        <dbReference type="Proteomes" id="UP001237737"/>
    </source>
</evidence>
<feature type="transmembrane region" description="Helical" evidence="1">
    <location>
        <begin position="12"/>
        <end position="35"/>
    </location>
</feature>
<accession>A0ABT9SSR8</accession>
<organism evidence="2 3">
    <name type="scientific">Luteibacter jiangsuensis</name>
    <dbReference type="NCBI Taxonomy" id="637577"/>
    <lineage>
        <taxon>Bacteria</taxon>
        <taxon>Pseudomonadati</taxon>
        <taxon>Pseudomonadota</taxon>
        <taxon>Gammaproteobacteria</taxon>
        <taxon>Lysobacterales</taxon>
        <taxon>Rhodanobacteraceae</taxon>
        <taxon>Luteibacter</taxon>
    </lineage>
</organism>
<protein>
    <recommendedName>
        <fullName evidence="4">DUF2474 family protein</fullName>
    </recommendedName>
</protein>
<sequence length="37" mass="4290">MPTRSRWRQVAWFALLYAGGVLAVTLVALFFRLLIPR</sequence>
<gene>
    <name evidence="2" type="ORF">J2T07_000201</name>
</gene>
<keyword evidence="1" id="KW-1133">Transmembrane helix</keyword>
<comment type="caution">
    <text evidence="2">The sequence shown here is derived from an EMBL/GenBank/DDBJ whole genome shotgun (WGS) entry which is preliminary data.</text>
</comment>
<keyword evidence="1" id="KW-0812">Transmembrane</keyword>
<dbReference type="EMBL" id="JAUSSK010000001">
    <property type="protein sequence ID" value="MDQ0008042.1"/>
    <property type="molecule type" value="Genomic_DNA"/>
</dbReference>